<comment type="caution">
    <text evidence="4">The sequence shown here is derived from an EMBL/GenBank/DDBJ whole genome shotgun (WGS) entry which is preliminary data.</text>
</comment>
<organism evidence="4 5">
    <name type="scientific">Shewanella algidipiscicola</name>
    <dbReference type="NCBI Taxonomy" id="614070"/>
    <lineage>
        <taxon>Bacteria</taxon>
        <taxon>Pseudomonadati</taxon>
        <taxon>Pseudomonadota</taxon>
        <taxon>Gammaproteobacteria</taxon>
        <taxon>Alteromonadales</taxon>
        <taxon>Shewanellaceae</taxon>
        <taxon>Shewanella</taxon>
    </lineage>
</organism>
<feature type="domain" description="OmpR/PhoB-type" evidence="3">
    <location>
        <begin position="1"/>
        <end position="98"/>
    </location>
</feature>
<evidence type="ECO:0000313" key="4">
    <source>
        <dbReference type="EMBL" id="GIU43542.1"/>
    </source>
</evidence>
<evidence type="ECO:0000259" key="3">
    <source>
        <dbReference type="PROSITE" id="PS51755"/>
    </source>
</evidence>
<dbReference type="InterPro" id="IPR001867">
    <property type="entry name" value="OmpR/PhoB-type_DNA-bd"/>
</dbReference>
<feature type="DNA-binding region" description="OmpR/PhoB-type" evidence="2">
    <location>
        <begin position="1"/>
        <end position="98"/>
    </location>
</feature>
<dbReference type="Gene3D" id="1.10.10.10">
    <property type="entry name" value="Winged helix-like DNA-binding domain superfamily/Winged helix DNA-binding domain"/>
    <property type="match status" value="1"/>
</dbReference>
<dbReference type="Pfam" id="PF00486">
    <property type="entry name" value="Trans_reg_C"/>
    <property type="match status" value="1"/>
</dbReference>
<dbReference type="Proteomes" id="UP000761574">
    <property type="component" value="Unassembled WGS sequence"/>
</dbReference>
<dbReference type="InterPro" id="IPR036388">
    <property type="entry name" value="WH-like_DNA-bd_sf"/>
</dbReference>
<evidence type="ECO:0000313" key="5">
    <source>
        <dbReference type="Proteomes" id="UP000761574"/>
    </source>
</evidence>
<reference evidence="4 5" key="1">
    <citation type="submission" date="2021-05" db="EMBL/GenBank/DDBJ databases">
        <title>Molecular characterization for Shewanella algae harboring chromosomal blaOXA-55-like strains isolated from clinical and environment sample.</title>
        <authorList>
            <person name="Ohama Y."/>
            <person name="Aoki K."/>
            <person name="Harada S."/>
            <person name="Moriya K."/>
            <person name="Ishii Y."/>
            <person name="Tateda K."/>
        </authorList>
    </citation>
    <scope>NUCLEOTIDE SEQUENCE [LARGE SCALE GENOMIC DNA]</scope>
    <source>
        <strain evidence="4 5">LMG 23746</strain>
    </source>
</reference>
<gene>
    <name evidence="4" type="ORF">TUM4630_07090</name>
</gene>
<protein>
    <submittedName>
        <fullName evidence="4">CadC family transcriptional regulator</fullName>
    </submittedName>
</protein>
<dbReference type="InterPro" id="IPR016032">
    <property type="entry name" value="Sig_transdc_resp-reg_C-effctor"/>
</dbReference>
<dbReference type="EMBL" id="BPFB01000006">
    <property type="protein sequence ID" value="GIU43542.1"/>
    <property type="molecule type" value="Genomic_DNA"/>
</dbReference>
<name>A0ABQ4P7M8_9GAMM</name>
<keyword evidence="5" id="KW-1185">Reference proteome</keyword>
<evidence type="ECO:0000256" key="2">
    <source>
        <dbReference type="PROSITE-ProRule" id="PRU01091"/>
    </source>
</evidence>
<dbReference type="SUPFAM" id="SSF46894">
    <property type="entry name" value="C-terminal effector domain of the bipartite response regulators"/>
    <property type="match status" value="1"/>
</dbReference>
<dbReference type="SMART" id="SM00862">
    <property type="entry name" value="Trans_reg_C"/>
    <property type="match status" value="1"/>
</dbReference>
<sequence length="427" mass="48281">MVKVTPYLEFDGEAQQLYDRATASTIHLTFSESAILAHLLSVPDAICDKDLLLQVGWPDRVVAATSLTQCVSTLRKKLEPFPEIQLKTVARRGYQLHVSAKSHVTMLAVNDAESIKHALIDVSLMVKVGGIMVLLALIATLWYNSDYHQVVKQAGHWRADKTLDINLGGKTSSLTLIYPNGETQLHPSMWQKHIAPETNHIDAMQDFKGFALTDGNHYSLAICPPDEQGHCMGDHLINLTATGQVPAGLNMVKFNELSEMMENRIRYNRILIPSGDADGDELVEHHYHGDIYFPVANELLVRADMSISMVYDQPLSGKFYSSACITDQDCLTTPIKYQVRGVFEQYRQHIGELEVDVFHVKVLQKDLIKPEVVSPSAMHFYREIRKHNIRDEELFYYRIYNDQGSAVWVVPLLGNLVTWTKYEKVSL</sequence>
<keyword evidence="1 2" id="KW-0238">DNA-binding</keyword>
<dbReference type="RefSeq" id="WP_119977126.1">
    <property type="nucleotide sequence ID" value="NZ_BPFB01000006.1"/>
</dbReference>
<evidence type="ECO:0000256" key="1">
    <source>
        <dbReference type="ARBA" id="ARBA00023125"/>
    </source>
</evidence>
<dbReference type="CDD" id="cd00383">
    <property type="entry name" value="trans_reg_C"/>
    <property type="match status" value="1"/>
</dbReference>
<proteinExistence type="predicted"/>
<accession>A0ABQ4P7M8</accession>
<dbReference type="PROSITE" id="PS51755">
    <property type="entry name" value="OMPR_PHOB"/>
    <property type="match status" value="1"/>
</dbReference>